<organism evidence="1">
    <name type="scientific">Anguilla anguilla</name>
    <name type="common">European freshwater eel</name>
    <name type="synonym">Muraena anguilla</name>
    <dbReference type="NCBI Taxonomy" id="7936"/>
    <lineage>
        <taxon>Eukaryota</taxon>
        <taxon>Metazoa</taxon>
        <taxon>Chordata</taxon>
        <taxon>Craniata</taxon>
        <taxon>Vertebrata</taxon>
        <taxon>Euteleostomi</taxon>
        <taxon>Actinopterygii</taxon>
        <taxon>Neopterygii</taxon>
        <taxon>Teleostei</taxon>
        <taxon>Anguilliformes</taxon>
        <taxon>Anguillidae</taxon>
        <taxon>Anguilla</taxon>
    </lineage>
</organism>
<name>A0A0E9V2K8_ANGAN</name>
<dbReference type="AlphaFoldDB" id="A0A0E9V2K8"/>
<proteinExistence type="predicted"/>
<evidence type="ECO:0000313" key="1">
    <source>
        <dbReference type="EMBL" id="JAH71493.1"/>
    </source>
</evidence>
<reference evidence="1" key="1">
    <citation type="submission" date="2014-11" db="EMBL/GenBank/DDBJ databases">
        <authorList>
            <person name="Amaro Gonzalez C."/>
        </authorList>
    </citation>
    <scope>NUCLEOTIDE SEQUENCE</scope>
</reference>
<dbReference type="EMBL" id="GBXM01037084">
    <property type="protein sequence ID" value="JAH71493.1"/>
    <property type="molecule type" value="Transcribed_RNA"/>
</dbReference>
<sequence length="35" mass="4107">MISASRHFKMYYSNSFANLGYKGGVVFQNRRQMCN</sequence>
<protein>
    <submittedName>
        <fullName evidence="1">Uncharacterized protein</fullName>
    </submittedName>
</protein>
<accession>A0A0E9V2K8</accession>
<reference evidence="1" key="2">
    <citation type="journal article" date="2015" name="Fish Shellfish Immunol.">
        <title>Early steps in the European eel (Anguilla anguilla)-Vibrio vulnificus interaction in the gills: Role of the RtxA13 toxin.</title>
        <authorList>
            <person name="Callol A."/>
            <person name="Pajuelo D."/>
            <person name="Ebbesson L."/>
            <person name="Teles M."/>
            <person name="MacKenzie S."/>
            <person name="Amaro C."/>
        </authorList>
    </citation>
    <scope>NUCLEOTIDE SEQUENCE</scope>
</reference>